<dbReference type="Gene3D" id="3.20.20.70">
    <property type="entry name" value="Aldolase class I"/>
    <property type="match status" value="1"/>
</dbReference>
<dbReference type="Proteomes" id="UP001345013">
    <property type="component" value="Unassembled WGS sequence"/>
</dbReference>
<evidence type="ECO:0000313" key="3">
    <source>
        <dbReference type="Proteomes" id="UP001345013"/>
    </source>
</evidence>
<reference evidence="2 3" key="1">
    <citation type="submission" date="2023-08" db="EMBL/GenBank/DDBJ databases">
        <title>Black Yeasts Isolated from many extreme environments.</title>
        <authorList>
            <person name="Coleine C."/>
            <person name="Stajich J.E."/>
            <person name="Selbmann L."/>
        </authorList>
    </citation>
    <scope>NUCLEOTIDE SEQUENCE [LARGE SCALE GENOMIC DNA]</scope>
    <source>
        <strain evidence="2 3">CCFEE 5885</strain>
    </source>
</reference>
<dbReference type="Pfam" id="PF00724">
    <property type="entry name" value="Oxidored_FMN"/>
    <property type="match status" value="1"/>
</dbReference>
<dbReference type="InterPro" id="IPR045247">
    <property type="entry name" value="Oye-like"/>
</dbReference>
<protein>
    <recommendedName>
        <fullName evidence="1">NADH:flavin oxidoreductase/NADH oxidase N-terminal domain-containing protein</fullName>
    </recommendedName>
</protein>
<evidence type="ECO:0000259" key="1">
    <source>
        <dbReference type="Pfam" id="PF00724"/>
    </source>
</evidence>
<gene>
    <name evidence="2" type="ORF">LTR24_008477</name>
</gene>
<comment type="caution">
    <text evidence="2">The sequence shown here is derived from an EMBL/GenBank/DDBJ whole genome shotgun (WGS) entry which is preliminary data.</text>
</comment>
<accession>A0ABR0JZU7</accession>
<dbReference type="InterPro" id="IPR001155">
    <property type="entry name" value="OxRdtase_FMN_N"/>
</dbReference>
<sequence length="434" mass="48452">MCFSITFSGYAQHQDSTFGPRQLQIHVSSARNSFAFHHPRRPSLVSFAWTKPTIMSHDRLFQPLKLGHLELSHRIIMAPLTRFRADDQNVPIDIVKDYYAQRASVPGTLLITEATFISPQASGFNNVPGIWSDAQVAAWKEVTDAVHSKGSFIYLQLWALGRVAVPKNLQRQKGGPYPVVSSSVVPVSEGGHAPKAMTHGEIKSFVQDYAQAAKNAIAAGFDGVEIHGANGYLIDQYWQDVCNKRTDEYGGSIERRARFGLEVTRAVIEAIGDSKKVGIRLSPWSDFQGMMMEDPVPQFLHIVKELKKLDLAYLHLVESRLIGDSATGIYHAVTRENDALVDEWADSAPLVLAGGFTPAKARKVVSEIYTGDNVCIAFGRHFISTPDLPFRLQKGIEFNPYDRATFYKKMSPDGFTDYPYSQEWLSVQKNETKL</sequence>
<organism evidence="2 3">
    <name type="scientific">Lithohypha guttulata</name>
    <dbReference type="NCBI Taxonomy" id="1690604"/>
    <lineage>
        <taxon>Eukaryota</taxon>
        <taxon>Fungi</taxon>
        <taxon>Dikarya</taxon>
        <taxon>Ascomycota</taxon>
        <taxon>Pezizomycotina</taxon>
        <taxon>Eurotiomycetes</taxon>
        <taxon>Chaetothyriomycetidae</taxon>
        <taxon>Chaetothyriales</taxon>
        <taxon>Trichomeriaceae</taxon>
        <taxon>Lithohypha</taxon>
    </lineage>
</organism>
<dbReference type="CDD" id="cd02933">
    <property type="entry name" value="OYE_like_FMN"/>
    <property type="match status" value="1"/>
</dbReference>
<dbReference type="EMBL" id="JAVRRG010000148">
    <property type="protein sequence ID" value="KAK5080529.1"/>
    <property type="molecule type" value="Genomic_DNA"/>
</dbReference>
<dbReference type="SUPFAM" id="SSF51395">
    <property type="entry name" value="FMN-linked oxidoreductases"/>
    <property type="match status" value="1"/>
</dbReference>
<evidence type="ECO:0000313" key="2">
    <source>
        <dbReference type="EMBL" id="KAK5080529.1"/>
    </source>
</evidence>
<feature type="domain" description="NADH:flavin oxidoreductase/NADH oxidase N-terminal" evidence="1">
    <location>
        <begin position="60"/>
        <end position="397"/>
    </location>
</feature>
<dbReference type="PANTHER" id="PTHR22893:SF91">
    <property type="entry name" value="NADPH DEHYDROGENASE 2-RELATED"/>
    <property type="match status" value="1"/>
</dbReference>
<dbReference type="InterPro" id="IPR013785">
    <property type="entry name" value="Aldolase_TIM"/>
</dbReference>
<name>A0ABR0JZU7_9EURO</name>
<dbReference type="PANTHER" id="PTHR22893">
    <property type="entry name" value="NADH OXIDOREDUCTASE-RELATED"/>
    <property type="match status" value="1"/>
</dbReference>
<proteinExistence type="predicted"/>
<keyword evidence="3" id="KW-1185">Reference proteome</keyword>